<organism evidence="1 2">
    <name type="scientific">Forsythia ovata</name>
    <dbReference type="NCBI Taxonomy" id="205694"/>
    <lineage>
        <taxon>Eukaryota</taxon>
        <taxon>Viridiplantae</taxon>
        <taxon>Streptophyta</taxon>
        <taxon>Embryophyta</taxon>
        <taxon>Tracheophyta</taxon>
        <taxon>Spermatophyta</taxon>
        <taxon>Magnoliopsida</taxon>
        <taxon>eudicotyledons</taxon>
        <taxon>Gunneridae</taxon>
        <taxon>Pentapetalae</taxon>
        <taxon>asterids</taxon>
        <taxon>lamiids</taxon>
        <taxon>Lamiales</taxon>
        <taxon>Oleaceae</taxon>
        <taxon>Forsythieae</taxon>
        <taxon>Forsythia</taxon>
    </lineage>
</organism>
<dbReference type="EMBL" id="JBFOLJ010000014">
    <property type="protein sequence ID" value="KAL2478484.1"/>
    <property type="molecule type" value="Genomic_DNA"/>
</dbReference>
<accession>A0ABD1QRF6</accession>
<evidence type="ECO:0000313" key="2">
    <source>
        <dbReference type="Proteomes" id="UP001604277"/>
    </source>
</evidence>
<comment type="caution">
    <text evidence="1">The sequence shown here is derived from an EMBL/GenBank/DDBJ whole genome shotgun (WGS) entry which is preliminary data.</text>
</comment>
<proteinExistence type="predicted"/>
<dbReference type="Proteomes" id="UP001604277">
    <property type="component" value="Unassembled WGS sequence"/>
</dbReference>
<evidence type="ECO:0000313" key="1">
    <source>
        <dbReference type="EMBL" id="KAL2478484.1"/>
    </source>
</evidence>
<reference evidence="2" key="1">
    <citation type="submission" date="2024-07" db="EMBL/GenBank/DDBJ databases">
        <title>Two chromosome-level genome assemblies of Korean endemic species Abeliophyllum distichum and Forsythia ovata (Oleaceae).</title>
        <authorList>
            <person name="Jang H."/>
        </authorList>
    </citation>
    <scope>NUCLEOTIDE SEQUENCE [LARGE SCALE GENOMIC DNA]</scope>
</reference>
<gene>
    <name evidence="1" type="ORF">Fot_47498</name>
</gene>
<name>A0ABD1QRF6_9LAMI</name>
<keyword evidence="2" id="KW-1185">Reference proteome</keyword>
<protein>
    <submittedName>
        <fullName evidence="1">Uncharacterized protein</fullName>
    </submittedName>
</protein>
<sequence length="125" mass="13609">MAWWDCGWYFPSAFRAFCGVCSGECHPAGARDNGEQSLFHPIGARSNIRGVFRSVSCGTSESFKQSGKKKACTDSKKEAFRTSVPPPTTKCEYINIGSRRDDLDPTFLGKMAAPISIAAVSVHKV</sequence>
<dbReference type="AlphaFoldDB" id="A0ABD1QRF6"/>